<reference evidence="3" key="1">
    <citation type="submission" date="2023-11" db="UniProtKB">
        <authorList>
            <consortium name="WormBaseParasite"/>
        </authorList>
    </citation>
    <scope>IDENTIFICATION</scope>
</reference>
<feature type="region of interest" description="Disordered" evidence="1">
    <location>
        <begin position="1"/>
        <end position="24"/>
    </location>
</feature>
<dbReference type="WBParaSite" id="SMTH1_830.1">
    <property type="protein sequence ID" value="SMTH1_830.1"/>
    <property type="gene ID" value="SMTH1_830"/>
</dbReference>
<name>A0AA85BVY6_9TREM</name>
<accession>A0AA85BVY6</accession>
<sequence>MSPLSPRCSYIPKEKSPHSISSLDENEIDEVRKKLDHLQSLLIQVKNQLNSSPNDEDDDDNMIDERIFPNTSTEVNLLQTTEKNTEENGEKIDDSCQNLPNYATFSVKQSHEYAVRNWLLSNFNSYLTTYIDKINNTTSRNTSADKSSDSRTIKSATKSPGNKTIGITGQKSGSTRGTSAKIDFNQAHWKMRIICNNSNDIKIINMDNKILEIKALKRAWEEMEPGRAIRAELSRARYLEEYGLMNKLDNKTIVDDSGSTITIKSDDNLIQIIKDHSPLDQTLLLDPSKIYILKFPPELNRTLYPIQLMNLNKFYHHFNEIECKRIEQVQSIMNAYSMNSWFILEYSLKQIQCLSYKNLNEILKFKYQLFNDYLKNLKFKYLNLKKKQNQYKQNYIDLLKTIQFATDEAHYKYYEMCMNYRNNIIKQYKIDKETSCNQTMIEHDNTEPILNQLKM</sequence>
<organism evidence="2 3">
    <name type="scientific">Schistosoma mattheei</name>
    <dbReference type="NCBI Taxonomy" id="31246"/>
    <lineage>
        <taxon>Eukaryota</taxon>
        <taxon>Metazoa</taxon>
        <taxon>Spiralia</taxon>
        <taxon>Lophotrochozoa</taxon>
        <taxon>Platyhelminthes</taxon>
        <taxon>Trematoda</taxon>
        <taxon>Digenea</taxon>
        <taxon>Strigeidida</taxon>
        <taxon>Schistosomatoidea</taxon>
        <taxon>Schistosomatidae</taxon>
        <taxon>Schistosoma</taxon>
    </lineage>
</organism>
<dbReference type="Proteomes" id="UP000050791">
    <property type="component" value="Unassembled WGS sequence"/>
</dbReference>
<feature type="region of interest" description="Disordered" evidence="1">
    <location>
        <begin position="137"/>
        <end position="179"/>
    </location>
</feature>
<proteinExistence type="predicted"/>
<evidence type="ECO:0000313" key="2">
    <source>
        <dbReference type="Proteomes" id="UP000050791"/>
    </source>
</evidence>
<evidence type="ECO:0000256" key="1">
    <source>
        <dbReference type="SAM" id="MobiDB-lite"/>
    </source>
</evidence>
<dbReference type="AlphaFoldDB" id="A0AA85BVY6"/>
<evidence type="ECO:0000313" key="3">
    <source>
        <dbReference type="WBParaSite" id="SMTH1_830.1"/>
    </source>
</evidence>
<dbReference type="PANTHER" id="PTHR46298">
    <property type="entry name" value="ANDROGLOBIN"/>
    <property type="match status" value="1"/>
</dbReference>
<dbReference type="InterPro" id="IPR053033">
    <property type="entry name" value="Androglobin-like"/>
</dbReference>
<dbReference type="PANTHER" id="PTHR46298:SF1">
    <property type="entry name" value="ANDROGLOBIN"/>
    <property type="match status" value="1"/>
</dbReference>
<feature type="compositionally biased region" description="Polar residues" evidence="1">
    <location>
        <begin position="153"/>
        <end position="178"/>
    </location>
</feature>
<protein>
    <submittedName>
        <fullName evidence="3">Uncharacterized protein</fullName>
    </submittedName>
</protein>